<accession>A0ABT3QUI6</accession>
<name>A0ABT3QUI6_9HYPH</name>
<evidence type="ECO:0008006" key="3">
    <source>
        <dbReference type="Google" id="ProtNLM"/>
    </source>
</evidence>
<evidence type="ECO:0000313" key="1">
    <source>
        <dbReference type="EMBL" id="MCX2699285.1"/>
    </source>
</evidence>
<evidence type="ECO:0000313" key="2">
    <source>
        <dbReference type="Proteomes" id="UP001301216"/>
    </source>
</evidence>
<dbReference type="Proteomes" id="UP001301216">
    <property type="component" value="Unassembled WGS sequence"/>
</dbReference>
<sequence length="106" mass="11331">MKSIAVIACILAIAGCQTKPIEAMNYAELQTLGKQIGIKCAKQGLKPNTQAFQQCVSIETNAEQYRRGSNARASEQFKQYLMTRAAAGPSACVSNGGYGTVTTTCY</sequence>
<protein>
    <recommendedName>
        <fullName evidence="3">Lipoprotein</fullName>
    </recommendedName>
</protein>
<dbReference type="EMBL" id="JAPHAV010000024">
    <property type="protein sequence ID" value="MCX2699285.1"/>
    <property type="molecule type" value="Genomic_DNA"/>
</dbReference>
<organism evidence="1 2">
    <name type="scientific">Ochrobactrum chromiisoli</name>
    <dbReference type="NCBI Taxonomy" id="2993941"/>
    <lineage>
        <taxon>Bacteria</taxon>
        <taxon>Pseudomonadati</taxon>
        <taxon>Pseudomonadota</taxon>
        <taxon>Alphaproteobacteria</taxon>
        <taxon>Hyphomicrobiales</taxon>
        <taxon>Brucellaceae</taxon>
        <taxon>Brucella/Ochrobactrum group</taxon>
        <taxon>Ochrobactrum</taxon>
    </lineage>
</organism>
<dbReference type="PROSITE" id="PS51257">
    <property type="entry name" value="PROKAR_LIPOPROTEIN"/>
    <property type="match status" value="1"/>
</dbReference>
<comment type="caution">
    <text evidence="1">The sequence shown here is derived from an EMBL/GenBank/DDBJ whole genome shotgun (WGS) entry which is preliminary data.</text>
</comment>
<proteinExistence type="predicted"/>
<gene>
    <name evidence="1" type="ORF">OPR82_21505</name>
</gene>
<keyword evidence="2" id="KW-1185">Reference proteome</keyword>
<reference evidence="1 2" key="1">
    <citation type="submission" date="2022-11" db="EMBL/GenBank/DDBJ databases">
        <title>Brucella sp. YY2X, whole genome shotgun sequencing project.</title>
        <authorList>
            <person name="Yang Y."/>
        </authorList>
    </citation>
    <scope>NUCLEOTIDE SEQUENCE [LARGE SCALE GENOMIC DNA]</scope>
    <source>
        <strain evidence="1 2">YY2X</strain>
    </source>
</reference>
<dbReference type="RefSeq" id="WP_265987017.1">
    <property type="nucleotide sequence ID" value="NZ_JAPHAV010000024.1"/>
</dbReference>